<reference evidence="2 3" key="1">
    <citation type="journal article" date="2015" name="Genome Biol.">
        <title>Comparative genomics of Steinernema reveals deeply conserved gene regulatory networks.</title>
        <authorList>
            <person name="Dillman A.R."/>
            <person name="Macchietto M."/>
            <person name="Porter C.F."/>
            <person name="Rogers A."/>
            <person name="Williams B."/>
            <person name="Antoshechkin I."/>
            <person name="Lee M.M."/>
            <person name="Goodwin Z."/>
            <person name="Lu X."/>
            <person name="Lewis E.E."/>
            <person name="Goodrich-Blair H."/>
            <person name="Stock S.P."/>
            <person name="Adams B.J."/>
            <person name="Sternberg P.W."/>
            <person name="Mortazavi A."/>
        </authorList>
    </citation>
    <scope>NUCLEOTIDE SEQUENCE [LARGE SCALE GENOMIC DNA]</scope>
    <source>
        <strain evidence="2 3">ALL</strain>
    </source>
</reference>
<comment type="caution">
    <text evidence="2">The sequence shown here is derived from an EMBL/GenBank/DDBJ whole genome shotgun (WGS) entry which is preliminary data.</text>
</comment>
<dbReference type="Proteomes" id="UP000298663">
    <property type="component" value="Unassembled WGS sequence"/>
</dbReference>
<evidence type="ECO:0000256" key="1">
    <source>
        <dbReference type="SAM" id="MobiDB-lite"/>
    </source>
</evidence>
<evidence type="ECO:0000313" key="2">
    <source>
        <dbReference type="EMBL" id="TKR62467.1"/>
    </source>
</evidence>
<sequence length="89" mass="10520">MRRSTGRSSFPNKKAPKQRNRFSKLTTSAFLGPHRRRCWQRGQRTAWQHGPSHQRLLQNETLSVAYRHNGEDTRPLKTQNYSYPVEINL</sequence>
<feature type="region of interest" description="Disordered" evidence="1">
    <location>
        <begin position="1"/>
        <end position="25"/>
    </location>
</feature>
<dbReference type="EMBL" id="AZBU02000010">
    <property type="protein sequence ID" value="TKR62467.1"/>
    <property type="molecule type" value="Genomic_DNA"/>
</dbReference>
<gene>
    <name evidence="2" type="ORF">L596_026423</name>
</gene>
<accession>A0A4U5M1D7</accession>
<organism evidence="2 3">
    <name type="scientific">Steinernema carpocapsae</name>
    <name type="common">Entomopathogenic nematode</name>
    <dbReference type="NCBI Taxonomy" id="34508"/>
    <lineage>
        <taxon>Eukaryota</taxon>
        <taxon>Metazoa</taxon>
        <taxon>Ecdysozoa</taxon>
        <taxon>Nematoda</taxon>
        <taxon>Chromadorea</taxon>
        <taxon>Rhabditida</taxon>
        <taxon>Tylenchina</taxon>
        <taxon>Panagrolaimomorpha</taxon>
        <taxon>Strongyloidoidea</taxon>
        <taxon>Steinernematidae</taxon>
        <taxon>Steinernema</taxon>
    </lineage>
</organism>
<evidence type="ECO:0000313" key="3">
    <source>
        <dbReference type="Proteomes" id="UP000298663"/>
    </source>
</evidence>
<protein>
    <submittedName>
        <fullName evidence="2">Uncharacterized protein</fullName>
    </submittedName>
</protein>
<name>A0A4U5M1D7_STECR</name>
<reference evidence="2 3" key="2">
    <citation type="journal article" date="2019" name="G3 (Bethesda)">
        <title>Hybrid Assembly of the Genome of the Entomopathogenic Nematode Steinernema carpocapsae Identifies the X-Chromosome.</title>
        <authorList>
            <person name="Serra L."/>
            <person name="Macchietto M."/>
            <person name="Macias-Munoz A."/>
            <person name="McGill C.J."/>
            <person name="Rodriguez I.M."/>
            <person name="Rodriguez B."/>
            <person name="Murad R."/>
            <person name="Mortazavi A."/>
        </authorList>
    </citation>
    <scope>NUCLEOTIDE SEQUENCE [LARGE SCALE GENOMIC DNA]</scope>
    <source>
        <strain evidence="2 3">ALL</strain>
    </source>
</reference>
<keyword evidence="3" id="KW-1185">Reference proteome</keyword>
<dbReference type="AlphaFoldDB" id="A0A4U5M1D7"/>
<proteinExistence type="predicted"/>
<feature type="compositionally biased region" description="Polar residues" evidence="1">
    <location>
        <begin position="1"/>
        <end position="11"/>
    </location>
</feature>